<dbReference type="InterPro" id="IPR031165">
    <property type="entry name" value="GNAT_YJDJ"/>
</dbReference>
<dbReference type="InterPro" id="IPR045057">
    <property type="entry name" value="Gcn5-rel_NAT"/>
</dbReference>
<evidence type="ECO:0000313" key="2">
    <source>
        <dbReference type="EMBL" id="SFQ23212.1"/>
    </source>
</evidence>
<proteinExistence type="predicted"/>
<evidence type="ECO:0000259" key="1">
    <source>
        <dbReference type="PROSITE" id="PS51729"/>
    </source>
</evidence>
<protein>
    <recommendedName>
        <fullName evidence="1">N-acetyltransferase domain-containing protein</fullName>
    </recommendedName>
</protein>
<dbReference type="PROSITE" id="PS51729">
    <property type="entry name" value="GNAT_YJDJ"/>
    <property type="match status" value="1"/>
</dbReference>
<dbReference type="STRING" id="1465490.SAMN05444277_1073"/>
<dbReference type="PANTHER" id="PTHR31435">
    <property type="entry name" value="PROTEIN NATD1"/>
    <property type="match status" value="1"/>
</dbReference>
<organism evidence="2 3">
    <name type="scientific">Parafilimonas terrae</name>
    <dbReference type="NCBI Taxonomy" id="1465490"/>
    <lineage>
        <taxon>Bacteria</taxon>
        <taxon>Pseudomonadati</taxon>
        <taxon>Bacteroidota</taxon>
        <taxon>Chitinophagia</taxon>
        <taxon>Chitinophagales</taxon>
        <taxon>Chitinophagaceae</taxon>
        <taxon>Parafilimonas</taxon>
    </lineage>
</organism>
<dbReference type="RefSeq" id="WP_090658831.1">
    <property type="nucleotide sequence ID" value="NZ_FOXQ01000007.1"/>
</dbReference>
<dbReference type="Gene3D" id="3.40.630.30">
    <property type="match status" value="1"/>
</dbReference>
<dbReference type="Pfam" id="PF14542">
    <property type="entry name" value="Acetyltransf_CG"/>
    <property type="match status" value="1"/>
</dbReference>
<dbReference type="InterPro" id="IPR016181">
    <property type="entry name" value="Acyl_CoA_acyltransferase"/>
</dbReference>
<sequence>MPDYEVINNEQQQQFEIHAEGEVAILVYRFYKHDIALMHTEVPPKLEGKGIASVLAKHALEWAKAHKKRVMVYCPFVALYLKRHPEYNELVEVKID</sequence>
<name>A0A1I5WTW9_9BACT</name>
<dbReference type="Proteomes" id="UP000199031">
    <property type="component" value="Unassembled WGS sequence"/>
</dbReference>
<evidence type="ECO:0000313" key="3">
    <source>
        <dbReference type="Proteomes" id="UP000199031"/>
    </source>
</evidence>
<accession>A0A1I5WTW9</accession>
<keyword evidence="3" id="KW-1185">Reference proteome</keyword>
<dbReference type="SUPFAM" id="SSF55729">
    <property type="entry name" value="Acyl-CoA N-acyltransferases (Nat)"/>
    <property type="match status" value="1"/>
</dbReference>
<dbReference type="AlphaFoldDB" id="A0A1I5WTW9"/>
<dbReference type="PANTHER" id="PTHR31435:SF10">
    <property type="entry name" value="BSR4717 PROTEIN"/>
    <property type="match status" value="1"/>
</dbReference>
<reference evidence="2 3" key="1">
    <citation type="submission" date="2016-10" db="EMBL/GenBank/DDBJ databases">
        <authorList>
            <person name="de Groot N.N."/>
        </authorList>
    </citation>
    <scope>NUCLEOTIDE SEQUENCE [LARGE SCALE GENOMIC DNA]</scope>
    <source>
        <strain evidence="2 3">DSM 28286</strain>
    </source>
</reference>
<feature type="domain" description="N-acetyltransferase" evidence="1">
    <location>
        <begin position="7"/>
        <end position="92"/>
    </location>
</feature>
<dbReference type="OrthoDB" id="1120671at2"/>
<dbReference type="EMBL" id="FOXQ01000007">
    <property type="protein sequence ID" value="SFQ23212.1"/>
    <property type="molecule type" value="Genomic_DNA"/>
</dbReference>
<gene>
    <name evidence="2" type="ORF">SAMN05444277_1073</name>
</gene>